<dbReference type="Proteomes" id="UP001149090">
    <property type="component" value="Unassembled WGS sequence"/>
</dbReference>
<sequence>MEKEYIEKYDQLIQFFFNITTNQFTQIKKELNQERLMTQIIGHWFENDFTFQVCFDC</sequence>
<comment type="caution">
    <text evidence="1">The sequence shown here is derived from an EMBL/GenBank/DDBJ whole genome shotgun (WGS) entry which is preliminary data.</text>
</comment>
<gene>
    <name evidence="1" type="ORF">M0811_06639</name>
</gene>
<keyword evidence="2" id="KW-1185">Reference proteome</keyword>
<organism evidence="1 2">
    <name type="scientific">Anaeramoeba ignava</name>
    <name type="common">Anaerobic marine amoeba</name>
    <dbReference type="NCBI Taxonomy" id="1746090"/>
    <lineage>
        <taxon>Eukaryota</taxon>
        <taxon>Metamonada</taxon>
        <taxon>Anaeramoebidae</taxon>
        <taxon>Anaeramoeba</taxon>
    </lineage>
</organism>
<proteinExistence type="predicted"/>
<dbReference type="AlphaFoldDB" id="A0A9Q0RD48"/>
<protein>
    <submittedName>
        <fullName evidence="1">Uncharacterized protein</fullName>
    </submittedName>
</protein>
<dbReference type="EMBL" id="JAPDFW010000063">
    <property type="protein sequence ID" value="KAJ5075777.1"/>
    <property type="molecule type" value="Genomic_DNA"/>
</dbReference>
<accession>A0A9Q0RD48</accession>
<name>A0A9Q0RD48_ANAIG</name>
<evidence type="ECO:0000313" key="2">
    <source>
        <dbReference type="Proteomes" id="UP001149090"/>
    </source>
</evidence>
<reference evidence="1" key="1">
    <citation type="submission" date="2022-10" db="EMBL/GenBank/DDBJ databases">
        <title>Novel sulphate-reducing endosymbionts in the free-living metamonad Anaeramoeba.</title>
        <authorList>
            <person name="Jerlstrom-Hultqvist J."/>
            <person name="Cepicka I."/>
            <person name="Gallot-Lavallee L."/>
            <person name="Salas-Leiva D."/>
            <person name="Curtis B.A."/>
            <person name="Zahonova K."/>
            <person name="Pipaliya S."/>
            <person name="Dacks J."/>
            <person name="Roger A.J."/>
        </authorList>
    </citation>
    <scope>NUCLEOTIDE SEQUENCE</scope>
    <source>
        <strain evidence="1">BMAN</strain>
    </source>
</reference>
<evidence type="ECO:0000313" key="1">
    <source>
        <dbReference type="EMBL" id="KAJ5075777.1"/>
    </source>
</evidence>